<dbReference type="Proteomes" id="UP001431209">
    <property type="component" value="Unassembled WGS sequence"/>
</dbReference>
<sequence length="338" mass="38006">MSFEEAQQHLDDAEQVLTEDPLNYYALLSKANSLRILGEYEDSVSSYRMAIEVMTEPSANPYLGLSATYLQLQQPEESLLVCDEAISTFPKNSDLWFNKGVAHSDLNQMSNAYECFDNSSDFCENHDAEVYYQRGKTLQNSKVYDMALESFEKALEIDGSLVKALIGKAVVFNERQEYESSLENLNQALDLHNEDFLMGLLILKADVLFNIGSYNESIECCKMAAELNETNAAPHITIGNCFVALGDLENAISEFDMVIDMNNDTSAIYYKGRAYLHFEMLNDAISCFEKVIEDQESDLVADATWYMGNAYELLGRAEEAEQLYTNAKLIDPNCGDCA</sequence>
<reference evidence="5 6" key="1">
    <citation type="submission" date="2024-03" db="EMBL/GenBank/DDBJ databases">
        <title>The Acrasis kona genome and developmental transcriptomes reveal deep origins of eukaryotic multicellular pathways.</title>
        <authorList>
            <person name="Sheikh S."/>
            <person name="Fu C.-J."/>
            <person name="Brown M.W."/>
            <person name="Baldauf S.L."/>
        </authorList>
    </citation>
    <scope>NUCLEOTIDE SEQUENCE [LARGE SCALE GENOMIC DNA]</scope>
    <source>
        <strain evidence="5 6">ATCC MYA-3509</strain>
    </source>
</reference>
<dbReference type="InterPro" id="IPR019734">
    <property type="entry name" value="TPR_rpt"/>
</dbReference>
<dbReference type="Pfam" id="PF13432">
    <property type="entry name" value="TPR_16"/>
    <property type="match status" value="1"/>
</dbReference>
<dbReference type="Gene3D" id="1.25.40.10">
    <property type="entry name" value="Tetratricopeptide repeat domain"/>
    <property type="match status" value="3"/>
</dbReference>
<feature type="repeat" description="TPR" evidence="3">
    <location>
        <begin position="128"/>
        <end position="161"/>
    </location>
</feature>
<dbReference type="InterPro" id="IPR051685">
    <property type="entry name" value="Ycf3/AcsC/BcsC/TPR_MFPF"/>
</dbReference>
<gene>
    <name evidence="5" type="ORF">AKO1_001632</name>
</gene>
<evidence type="ECO:0000256" key="2">
    <source>
        <dbReference type="ARBA" id="ARBA00022803"/>
    </source>
</evidence>
<dbReference type="PROSITE" id="PS50005">
    <property type="entry name" value="TPR"/>
    <property type="match status" value="3"/>
</dbReference>
<name>A0AAW2ZD79_9EUKA</name>
<dbReference type="PANTHER" id="PTHR44943">
    <property type="entry name" value="CELLULOSE SYNTHASE OPERON PROTEIN C"/>
    <property type="match status" value="1"/>
</dbReference>
<evidence type="ECO:0000256" key="4">
    <source>
        <dbReference type="SAM" id="Coils"/>
    </source>
</evidence>
<dbReference type="SMART" id="SM00028">
    <property type="entry name" value="TPR"/>
    <property type="match status" value="9"/>
</dbReference>
<keyword evidence="4" id="KW-0175">Coiled coil</keyword>
<dbReference type="AlphaFoldDB" id="A0AAW2ZD79"/>
<dbReference type="SUPFAM" id="SSF48452">
    <property type="entry name" value="TPR-like"/>
    <property type="match status" value="2"/>
</dbReference>
<feature type="coiled-coil region" evidence="4">
    <location>
        <begin position="168"/>
        <end position="195"/>
    </location>
</feature>
<dbReference type="InterPro" id="IPR011990">
    <property type="entry name" value="TPR-like_helical_dom_sf"/>
</dbReference>
<keyword evidence="2 3" id="KW-0802">TPR repeat</keyword>
<evidence type="ECO:0000313" key="6">
    <source>
        <dbReference type="Proteomes" id="UP001431209"/>
    </source>
</evidence>
<evidence type="ECO:0000256" key="3">
    <source>
        <dbReference type="PROSITE-ProRule" id="PRU00339"/>
    </source>
</evidence>
<organism evidence="5 6">
    <name type="scientific">Acrasis kona</name>
    <dbReference type="NCBI Taxonomy" id="1008807"/>
    <lineage>
        <taxon>Eukaryota</taxon>
        <taxon>Discoba</taxon>
        <taxon>Heterolobosea</taxon>
        <taxon>Tetramitia</taxon>
        <taxon>Eutetramitia</taxon>
        <taxon>Acrasidae</taxon>
        <taxon>Acrasis</taxon>
    </lineage>
</organism>
<keyword evidence="1" id="KW-0677">Repeat</keyword>
<feature type="repeat" description="TPR" evidence="3">
    <location>
        <begin position="301"/>
        <end position="334"/>
    </location>
</feature>
<dbReference type="EMBL" id="JAOPGA020001259">
    <property type="protein sequence ID" value="KAL0486696.1"/>
    <property type="molecule type" value="Genomic_DNA"/>
</dbReference>
<comment type="caution">
    <text evidence="5">The sequence shown here is derived from an EMBL/GenBank/DDBJ whole genome shotgun (WGS) entry which is preliminary data.</text>
</comment>
<dbReference type="Pfam" id="PF13181">
    <property type="entry name" value="TPR_8"/>
    <property type="match status" value="3"/>
</dbReference>
<protein>
    <submittedName>
        <fullName evidence="5">TPR repeat-containing protein</fullName>
    </submittedName>
</protein>
<evidence type="ECO:0000256" key="1">
    <source>
        <dbReference type="ARBA" id="ARBA00022737"/>
    </source>
</evidence>
<proteinExistence type="predicted"/>
<evidence type="ECO:0000313" key="5">
    <source>
        <dbReference type="EMBL" id="KAL0486696.1"/>
    </source>
</evidence>
<accession>A0AAW2ZD79</accession>
<dbReference type="PANTHER" id="PTHR44943:SF8">
    <property type="entry name" value="TPR REPEAT-CONTAINING PROTEIN MJ0263"/>
    <property type="match status" value="1"/>
</dbReference>
<keyword evidence="6" id="KW-1185">Reference proteome</keyword>
<feature type="repeat" description="TPR" evidence="3">
    <location>
        <begin position="232"/>
        <end position="265"/>
    </location>
</feature>